<feature type="transmembrane region" description="Helical" evidence="6">
    <location>
        <begin position="161"/>
        <end position="178"/>
    </location>
</feature>
<feature type="transmembrane region" description="Helical" evidence="6">
    <location>
        <begin position="277"/>
        <end position="295"/>
    </location>
</feature>
<feature type="transmembrane region" description="Helical" evidence="6">
    <location>
        <begin position="103"/>
        <end position="121"/>
    </location>
</feature>
<feature type="transmembrane region" description="Helical" evidence="6">
    <location>
        <begin position="190"/>
        <end position="210"/>
    </location>
</feature>
<evidence type="ECO:0000256" key="2">
    <source>
        <dbReference type="ARBA" id="ARBA00007362"/>
    </source>
</evidence>
<keyword evidence="3 6" id="KW-0812">Transmembrane</keyword>
<dbReference type="InterPro" id="IPR050638">
    <property type="entry name" value="AA-Vitamin_Transporters"/>
</dbReference>
<dbReference type="EMBL" id="JAVDWA010000001">
    <property type="protein sequence ID" value="MDR7071861.1"/>
    <property type="molecule type" value="Genomic_DNA"/>
</dbReference>
<dbReference type="PANTHER" id="PTHR32322:SF2">
    <property type="entry name" value="EAMA DOMAIN-CONTAINING PROTEIN"/>
    <property type="match status" value="1"/>
</dbReference>
<dbReference type="SUPFAM" id="SSF103481">
    <property type="entry name" value="Multidrug resistance efflux transporter EmrE"/>
    <property type="match status" value="2"/>
</dbReference>
<feature type="transmembrane region" description="Helical" evidence="6">
    <location>
        <begin position="222"/>
        <end position="241"/>
    </location>
</feature>
<feature type="transmembrane region" description="Helical" evidence="6">
    <location>
        <begin position="253"/>
        <end position="271"/>
    </location>
</feature>
<dbReference type="PANTHER" id="PTHR32322">
    <property type="entry name" value="INNER MEMBRANE TRANSPORTER"/>
    <property type="match status" value="1"/>
</dbReference>
<sequence>MQNETNSRWRGIVLALTGASLWGFSGNAAQWIFSHSTIEATWLVAVRMVIAGALLLCLLSIRTNVFGVWKNKKDRIDLVVFSLTGMLGVQLTFFLSIQAGNAAAATLLQFLGPVFITIYFALKALKWPKRKEWSAVLIALTGTFLLLTNGKLEYITISREAIFWGILSGISVAVYTVYPVRLLKKYSSAAIVGWAMFIGGLGVAILTQPWEGAGLRWSPSLIGMLAFVVVLGTLLPFYLYLDSLKYITSTETSLLGSAEPLVATIVSVIWLDTSFGTYQSAGGMLIILTVFLLSMPEKGIIKINQSVNK</sequence>
<reference evidence="8 9" key="1">
    <citation type="submission" date="2023-07" db="EMBL/GenBank/DDBJ databases">
        <title>Sorghum-associated microbial communities from plants grown in Nebraska, USA.</title>
        <authorList>
            <person name="Schachtman D."/>
        </authorList>
    </citation>
    <scope>NUCLEOTIDE SEQUENCE [LARGE SCALE GENOMIC DNA]</scope>
    <source>
        <strain evidence="8 9">BE211</strain>
    </source>
</reference>
<comment type="caution">
    <text evidence="8">The sequence shown here is derived from an EMBL/GenBank/DDBJ whole genome shotgun (WGS) entry which is preliminary data.</text>
</comment>
<evidence type="ECO:0000256" key="6">
    <source>
        <dbReference type="SAM" id="Phobius"/>
    </source>
</evidence>
<evidence type="ECO:0000256" key="4">
    <source>
        <dbReference type="ARBA" id="ARBA00022989"/>
    </source>
</evidence>
<dbReference type="InterPro" id="IPR000620">
    <property type="entry name" value="EamA_dom"/>
</dbReference>
<comment type="subcellular location">
    <subcellularLocation>
        <location evidence="1">Endomembrane system</location>
        <topology evidence="1">Multi-pass membrane protein</topology>
    </subcellularLocation>
</comment>
<keyword evidence="5 6" id="KW-0472">Membrane</keyword>
<evidence type="ECO:0000259" key="7">
    <source>
        <dbReference type="Pfam" id="PF00892"/>
    </source>
</evidence>
<dbReference type="Pfam" id="PF00892">
    <property type="entry name" value="EamA"/>
    <property type="match status" value="2"/>
</dbReference>
<evidence type="ECO:0000256" key="1">
    <source>
        <dbReference type="ARBA" id="ARBA00004127"/>
    </source>
</evidence>
<evidence type="ECO:0000256" key="3">
    <source>
        <dbReference type="ARBA" id="ARBA00022692"/>
    </source>
</evidence>
<keyword evidence="4 6" id="KW-1133">Transmembrane helix</keyword>
<comment type="similarity">
    <text evidence="2">Belongs to the EamA transporter family.</text>
</comment>
<protein>
    <submittedName>
        <fullName evidence="8">Drug/metabolite transporter (DMT)-like permease</fullName>
    </submittedName>
</protein>
<dbReference type="InterPro" id="IPR037185">
    <property type="entry name" value="EmrE-like"/>
</dbReference>
<feature type="transmembrane region" description="Helical" evidence="6">
    <location>
        <begin position="45"/>
        <end position="66"/>
    </location>
</feature>
<feature type="transmembrane region" description="Helical" evidence="6">
    <location>
        <begin position="133"/>
        <end position="149"/>
    </location>
</feature>
<organism evidence="8 9">
    <name type="scientific">Fictibacillus barbaricus</name>
    <dbReference type="NCBI Taxonomy" id="182136"/>
    <lineage>
        <taxon>Bacteria</taxon>
        <taxon>Bacillati</taxon>
        <taxon>Bacillota</taxon>
        <taxon>Bacilli</taxon>
        <taxon>Bacillales</taxon>
        <taxon>Fictibacillaceae</taxon>
        <taxon>Fictibacillus</taxon>
    </lineage>
</organism>
<feature type="transmembrane region" description="Helical" evidence="6">
    <location>
        <begin position="78"/>
        <end position="97"/>
    </location>
</feature>
<keyword evidence="9" id="KW-1185">Reference proteome</keyword>
<gene>
    <name evidence="8" type="ORF">J2X07_000836</name>
</gene>
<feature type="transmembrane region" description="Helical" evidence="6">
    <location>
        <begin position="12"/>
        <end position="33"/>
    </location>
</feature>
<feature type="domain" description="EamA" evidence="7">
    <location>
        <begin position="10"/>
        <end position="147"/>
    </location>
</feature>
<evidence type="ECO:0000313" key="8">
    <source>
        <dbReference type="EMBL" id="MDR7071861.1"/>
    </source>
</evidence>
<name>A0ABU1TXB4_9BACL</name>
<evidence type="ECO:0000313" key="9">
    <source>
        <dbReference type="Proteomes" id="UP001258181"/>
    </source>
</evidence>
<dbReference type="RefSeq" id="WP_310256756.1">
    <property type="nucleotide sequence ID" value="NZ_JAVDWA010000001.1"/>
</dbReference>
<proteinExistence type="inferred from homology"/>
<feature type="domain" description="EamA" evidence="7">
    <location>
        <begin position="161"/>
        <end position="294"/>
    </location>
</feature>
<dbReference type="Proteomes" id="UP001258181">
    <property type="component" value="Unassembled WGS sequence"/>
</dbReference>
<accession>A0ABU1TXB4</accession>
<evidence type="ECO:0000256" key="5">
    <source>
        <dbReference type="ARBA" id="ARBA00023136"/>
    </source>
</evidence>